<dbReference type="PROSITE" id="PS00518">
    <property type="entry name" value="ZF_RING_1"/>
    <property type="match status" value="1"/>
</dbReference>
<evidence type="ECO:0000259" key="9">
    <source>
        <dbReference type="PROSITE" id="PS50089"/>
    </source>
</evidence>
<dbReference type="PANTHER" id="PTHR12983:SF9">
    <property type="entry name" value="E3 UBIQUITIN-PROTEIN LIGASE RNF10"/>
    <property type="match status" value="1"/>
</dbReference>
<dbReference type="Gene3D" id="3.30.40.10">
    <property type="entry name" value="Zinc/RING finger domain, C3HC4 (zinc finger)"/>
    <property type="match status" value="1"/>
</dbReference>
<gene>
    <name evidence="10" type="ORF">MYAM1_002562</name>
</gene>
<feature type="compositionally biased region" description="Basic and acidic residues" evidence="8">
    <location>
        <begin position="1"/>
        <end position="11"/>
    </location>
</feature>
<evidence type="ECO:0000256" key="8">
    <source>
        <dbReference type="SAM" id="MobiDB-lite"/>
    </source>
</evidence>
<feature type="compositionally biased region" description="Low complexity" evidence="8">
    <location>
        <begin position="527"/>
        <end position="544"/>
    </location>
</feature>
<keyword evidence="5" id="KW-0862">Zinc</keyword>
<dbReference type="GO" id="GO:0000976">
    <property type="term" value="F:transcription cis-regulatory region binding"/>
    <property type="evidence" value="ECO:0007669"/>
    <property type="project" value="TreeGrafter"/>
</dbReference>
<dbReference type="SUPFAM" id="SSF57850">
    <property type="entry name" value="RING/U-box"/>
    <property type="match status" value="1"/>
</dbReference>
<protein>
    <submittedName>
        <fullName evidence="10">Delta(24(24(1)))-sterol reductase</fullName>
        <ecNumber evidence="10">1.3.1.71</ecNumber>
    </submittedName>
</protein>
<keyword evidence="2" id="KW-0963">Cytoplasm</keyword>
<dbReference type="CDD" id="cd16536">
    <property type="entry name" value="RING-HC_RNF10"/>
    <property type="match status" value="1"/>
</dbReference>
<dbReference type="SMART" id="SM00184">
    <property type="entry name" value="RING"/>
    <property type="match status" value="1"/>
</dbReference>
<evidence type="ECO:0000256" key="2">
    <source>
        <dbReference type="ARBA" id="ARBA00022490"/>
    </source>
</evidence>
<evidence type="ECO:0000256" key="4">
    <source>
        <dbReference type="ARBA" id="ARBA00022771"/>
    </source>
</evidence>
<sequence length="611" mass="68751">MAGHERRDAMDSRSVASGGNRQGSKKQAQSLNHLLSFTLPPRAPAPSASRRARRPDGYRPFNRERYVNAQYRFVMKTTYDCRPQMADADAPLPWSEIEQVILSATSDLPGAHSEWYCPICLSAPSAPRMTRCGHVFCYACILHYLIVAEDGARARNVMSHKHSKRCPICWDEVHARDLKAVHWIDAHQVAQDFTRNYLEAKLGTAVSEMAHADTLTMRLIERPNGSSFALPRSETWPSTAQDAGIYCFQPDALLFSRVVLSTPELINARLVQDVAEIDAEIENLRQYTPDELSVDFLHVAKQNLQEQIAKAQAQHSATSLRHVEMARTAVDSVLSNKSQSKQAAGGTLSNAYYFYQAASGQNVFLHPLDVKVLVGHYGSYVRFPDTLQIAIQHTEEGTMDDALRRKCKYIAHLPMASDVTFVEVDWPRTLELFSESQDPIAYAAFQPMLQQRRVRHREKQHREDRARSRAEKQSKDTKGDRTREAEQTYDPEANMDPSMSFAESALIGAEMYFPRHPGANEEQYAMTPDVPQPSVQSVSTSSTQRTVWGTAAASTTEKNKQSNETQQIDDAWNAFEQQTQHKQDSQDKPIASKTQKRKPKLILTGGGRGSR</sequence>
<evidence type="ECO:0000256" key="7">
    <source>
        <dbReference type="SAM" id="Coils"/>
    </source>
</evidence>
<proteinExistence type="predicted"/>
<feature type="region of interest" description="Disordered" evidence="8">
    <location>
        <begin position="451"/>
        <end position="498"/>
    </location>
</feature>
<dbReference type="GO" id="GO:0008270">
    <property type="term" value="F:zinc ion binding"/>
    <property type="evidence" value="ECO:0007669"/>
    <property type="project" value="UniProtKB-KW"/>
</dbReference>
<evidence type="ECO:0000256" key="3">
    <source>
        <dbReference type="ARBA" id="ARBA00022723"/>
    </source>
</evidence>
<dbReference type="EC" id="1.3.1.71" evidence="10"/>
<dbReference type="PANTHER" id="PTHR12983">
    <property type="entry name" value="RING FINGER 10 FAMILY MEMBER"/>
    <property type="match status" value="1"/>
</dbReference>
<feature type="compositionally biased region" description="Polar residues" evidence="8">
    <location>
        <begin position="25"/>
        <end position="35"/>
    </location>
</feature>
<dbReference type="GO" id="GO:0000246">
    <property type="term" value="F:Delta24(24-1) sterol reductase activity"/>
    <property type="evidence" value="ECO:0007669"/>
    <property type="project" value="UniProtKB-EC"/>
</dbReference>
<dbReference type="InterPro" id="IPR017907">
    <property type="entry name" value="Znf_RING_CS"/>
</dbReference>
<dbReference type="InterPro" id="IPR018957">
    <property type="entry name" value="Znf_C3HC4_RING-type"/>
</dbReference>
<dbReference type="InterPro" id="IPR013083">
    <property type="entry name" value="Znf_RING/FYVE/PHD"/>
</dbReference>
<feature type="compositionally biased region" description="Polar residues" evidence="8">
    <location>
        <begin position="552"/>
        <end position="568"/>
    </location>
</feature>
<comment type="subcellular location">
    <subcellularLocation>
        <location evidence="1">Cytoplasm</location>
    </subcellularLocation>
</comment>
<feature type="domain" description="RING-type" evidence="9">
    <location>
        <begin position="117"/>
        <end position="169"/>
    </location>
</feature>
<reference evidence="10 11" key="1">
    <citation type="submission" date="2023-03" db="EMBL/GenBank/DDBJ databases">
        <title>Mating type loci evolution in Malassezia.</title>
        <authorList>
            <person name="Coelho M.A."/>
        </authorList>
    </citation>
    <scope>NUCLEOTIDE SEQUENCE [LARGE SCALE GENOMIC DNA]</scope>
    <source>
        <strain evidence="10 11">CBS 9725</strain>
    </source>
</reference>
<accession>A0AAJ5YW46</accession>
<evidence type="ECO:0000256" key="5">
    <source>
        <dbReference type="ARBA" id="ARBA00022833"/>
    </source>
</evidence>
<name>A0AAJ5YW46_9BASI</name>
<dbReference type="InterPro" id="IPR039739">
    <property type="entry name" value="MAG2/RNF10"/>
</dbReference>
<dbReference type="GO" id="GO:0005737">
    <property type="term" value="C:cytoplasm"/>
    <property type="evidence" value="ECO:0007669"/>
    <property type="project" value="UniProtKB-SubCell"/>
</dbReference>
<dbReference type="InterPro" id="IPR001841">
    <property type="entry name" value="Znf_RING"/>
</dbReference>
<evidence type="ECO:0000313" key="10">
    <source>
        <dbReference type="EMBL" id="WFC99816.1"/>
    </source>
</evidence>
<feature type="region of interest" description="Disordered" evidence="8">
    <location>
        <begin position="1"/>
        <end position="59"/>
    </location>
</feature>
<evidence type="ECO:0000313" key="11">
    <source>
        <dbReference type="Proteomes" id="UP001219567"/>
    </source>
</evidence>
<organism evidence="10 11">
    <name type="scientific">Malassezia yamatoensis</name>
    <dbReference type="NCBI Taxonomy" id="253288"/>
    <lineage>
        <taxon>Eukaryota</taxon>
        <taxon>Fungi</taxon>
        <taxon>Dikarya</taxon>
        <taxon>Basidiomycota</taxon>
        <taxon>Ustilaginomycotina</taxon>
        <taxon>Malasseziomycetes</taxon>
        <taxon>Malasseziales</taxon>
        <taxon>Malasseziaceae</taxon>
        <taxon>Malassezia</taxon>
    </lineage>
</organism>
<dbReference type="Proteomes" id="UP001219567">
    <property type="component" value="Chromosome 3"/>
</dbReference>
<keyword evidence="10" id="KW-0560">Oxidoreductase</keyword>
<evidence type="ECO:0000256" key="1">
    <source>
        <dbReference type="ARBA" id="ARBA00004496"/>
    </source>
</evidence>
<feature type="region of interest" description="Disordered" evidence="8">
    <location>
        <begin position="520"/>
        <end position="611"/>
    </location>
</feature>
<keyword evidence="11" id="KW-1185">Reference proteome</keyword>
<evidence type="ECO:0000256" key="6">
    <source>
        <dbReference type="PROSITE-ProRule" id="PRU00175"/>
    </source>
</evidence>
<dbReference type="AlphaFoldDB" id="A0AAJ5YW46"/>
<feature type="compositionally biased region" description="Basic and acidic residues" evidence="8">
    <location>
        <begin position="460"/>
        <end position="486"/>
    </location>
</feature>
<keyword evidence="3" id="KW-0479">Metal-binding</keyword>
<dbReference type="EMBL" id="CP119945">
    <property type="protein sequence ID" value="WFC99816.1"/>
    <property type="molecule type" value="Genomic_DNA"/>
</dbReference>
<keyword evidence="4 6" id="KW-0863">Zinc-finger</keyword>
<feature type="coiled-coil region" evidence="7">
    <location>
        <begin position="267"/>
        <end position="321"/>
    </location>
</feature>
<dbReference type="PROSITE" id="PS50089">
    <property type="entry name" value="ZF_RING_2"/>
    <property type="match status" value="1"/>
</dbReference>
<keyword evidence="7" id="KW-0175">Coiled coil</keyword>
<dbReference type="GO" id="GO:0045944">
    <property type="term" value="P:positive regulation of transcription by RNA polymerase II"/>
    <property type="evidence" value="ECO:0007669"/>
    <property type="project" value="TreeGrafter"/>
</dbReference>
<dbReference type="Pfam" id="PF00097">
    <property type="entry name" value="zf-C3HC4"/>
    <property type="match status" value="1"/>
</dbReference>